<evidence type="ECO:0000313" key="2">
    <source>
        <dbReference type="EMBL" id="KKS42512.1"/>
    </source>
</evidence>
<feature type="transmembrane region" description="Helical" evidence="1">
    <location>
        <begin position="29"/>
        <end position="50"/>
    </location>
</feature>
<reference evidence="2 3" key="1">
    <citation type="journal article" date="2015" name="Nature">
        <title>rRNA introns, odd ribosomes, and small enigmatic genomes across a large radiation of phyla.</title>
        <authorList>
            <person name="Brown C.T."/>
            <person name="Hug L.A."/>
            <person name="Thomas B.C."/>
            <person name="Sharon I."/>
            <person name="Castelle C.J."/>
            <person name="Singh A."/>
            <person name="Wilkins M.J."/>
            <person name="Williams K.H."/>
            <person name="Banfield J.F."/>
        </authorList>
    </citation>
    <scope>NUCLEOTIDE SEQUENCE [LARGE SCALE GENOMIC DNA]</scope>
</reference>
<dbReference type="AlphaFoldDB" id="A0A0G0Z132"/>
<dbReference type="EMBL" id="LCDA01000011">
    <property type="protein sequence ID" value="KKS42512.1"/>
    <property type="molecule type" value="Genomic_DNA"/>
</dbReference>
<proteinExistence type="predicted"/>
<keyword evidence="1" id="KW-0812">Transmembrane</keyword>
<evidence type="ECO:0000313" key="3">
    <source>
        <dbReference type="Proteomes" id="UP000033854"/>
    </source>
</evidence>
<evidence type="ECO:0000256" key="1">
    <source>
        <dbReference type="SAM" id="Phobius"/>
    </source>
</evidence>
<accession>A0A0G0Z132</accession>
<evidence type="ECO:0008006" key="4">
    <source>
        <dbReference type="Google" id="ProtNLM"/>
    </source>
</evidence>
<protein>
    <recommendedName>
        <fullName evidence="4">LemA family protein</fullName>
    </recommendedName>
</protein>
<keyword evidence="1" id="KW-1133">Transmembrane helix</keyword>
<organism evidence="2 3">
    <name type="scientific">Candidatus Collierbacteria bacterium GW2011_GWA2_42_17</name>
    <dbReference type="NCBI Taxonomy" id="1618378"/>
    <lineage>
        <taxon>Bacteria</taxon>
        <taxon>Candidatus Collieribacteriota</taxon>
    </lineage>
</organism>
<comment type="caution">
    <text evidence="2">The sequence shown here is derived from an EMBL/GenBank/DDBJ whole genome shotgun (WGS) entry which is preliminary data.</text>
</comment>
<sequence>MDQNTPVIENVENKIIEGKPKMKKIKLRYILIPLAVILGLFLVTGVYGYFVSRSMMPNINALQETGTKLSTAFQSQDLATAKTEIKTLSQQLADLDTKYQKVRWTFIIPVVGNYTRDGQHALN</sequence>
<gene>
    <name evidence="2" type="ORF">UV06_C0011G0016</name>
</gene>
<name>A0A0G0Z132_9BACT</name>
<keyword evidence="1" id="KW-0472">Membrane</keyword>
<dbReference type="Proteomes" id="UP000033854">
    <property type="component" value="Unassembled WGS sequence"/>
</dbReference>
<feature type="non-terminal residue" evidence="2">
    <location>
        <position position="123"/>
    </location>
</feature>